<organism evidence="1 2">
    <name type="scientific">Rattus norvegicus</name>
    <name type="common">Rat</name>
    <dbReference type="NCBI Taxonomy" id="10116"/>
    <lineage>
        <taxon>Eukaryota</taxon>
        <taxon>Metazoa</taxon>
        <taxon>Chordata</taxon>
        <taxon>Craniata</taxon>
        <taxon>Vertebrata</taxon>
        <taxon>Euteleostomi</taxon>
        <taxon>Mammalia</taxon>
        <taxon>Eutheria</taxon>
        <taxon>Euarchontoglires</taxon>
        <taxon>Glires</taxon>
        <taxon>Rodentia</taxon>
        <taxon>Myomorpha</taxon>
        <taxon>Muroidea</taxon>
        <taxon>Muridae</taxon>
        <taxon>Murinae</taxon>
        <taxon>Rattus</taxon>
    </lineage>
</organism>
<dbReference type="AlphaFoldDB" id="A6J0A8"/>
<protein>
    <submittedName>
        <fullName evidence="1">Malate dehydrogenase, mitochondrial, isoform CRA_a</fullName>
    </submittedName>
</protein>
<dbReference type="EMBL" id="CH473973">
    <property type="protein sequence ID" value="EDM13347.1"/>
    <property type="molecule type" value="Genomic_DNA"/>
</dbReference>
<evidence type="ECO:0000313" key="2">
    <source>
        <dbReference type="Proteomes" id="UP000234681"/>
    </source>
</evidence>
<name>A6J0A8_RAT</name>
<proteinExistence type="predicted"/>
<dbReference type="Proteomes" id="UP000234681">
    <property type="component" value="Chromosome 12"/>
</dbReference>
<gene>
    <name evidence="1" type="primary">Mor1</name>
    <name evidence="1" type="ORF">rCG_21510</name>
</gene>
<reference evidence="1 2" key="1">
    <citation type="submission" date="2005-07" db="EMBL/GenBank/DDBJ databases">
        <authorList>
            <person name="Mural R.J."/>
            <person name="Li P.W."/>
            <person name="Adams M.D."/>
            <person name="Amanatides P.G."/>
            <person name="Baden-Tillson H."/>
            <person name="Barnstead M."/>
            <person name="Chin S.H."/>
            <person name="Dew I."/>
            <person name="Evans C.A."/>
            <person name="Ferriera S."/>
            <person name="Flanigan M."/>
            <person name="Fosler C."/>
            <person name="Glodek A."/>
            <person name="Gu Z."/>
            <person name="Holt R.A."/>
            <person name="Jennings D."/>
            <person name="Kraft C.L."/>
            <person name="Lu F."/>
            <person name="Nguyen T."/>
            <person name="Nusskern D.R."/>
            <person name="Pfannkoch C.M."/>
            <person name="Sitter C."/>
            <person name="Sutton G.G."/>
            <person name="Venter J.C."/>
            <person name="Wang Z."/>
            <person name="Woodage T."/>
            <person name="Zheng X.H."/>
            <person name="Zhong F."/>
        </authorList>
    </citation>
    <scope>NUCLEOTIDE SEQUENCE [LARGE SCALE GENOMIC DNA]</scope>
    <source>
        <strain>BN</strain>
        <strain evidence="2">Sprague-Dawley</strain>
    </source>
</reference>
<accession>A6J0A8</accession>
<sequence length="39" mass="4237">MSKTPEAAVLAPLANCPAAPFLLPTFAPWMETLYTVLIF</sequence>
<evidence type="ECO:0000313" key="1">
    <source>
        <dbReference type="EMBL" id="EDM13347.1"/>
    </source>
</evidence>